<dbReference type="CDD" id="cd00555">
    <property type="entry name" value="Maf"/>
    <property type="match status" value="1"/>
</dbReference>
<dbReference type="Proteomes" id="UP001500390">
    <property type="component" value="Unassembled WGS sequence"/>
</dbReference>
<evidence type="ECO:0000313" key="5">
    <source>
        <dbReference type="Proteomes" id="UP001500390"/>
    </source>
</evidence>
<sequence>MPSTPVSLLLASASPARRTTLIAAGVTPHVRVSTVDEDATVASAEAVNGPLEAPDVALLLARAKAEDVVSTIEAEEADAADQGLPDDLLVLGCDSVLELDGEVHGKPADAAEAVERWQRMRGRSGVLHTGHWLVDLRHPDDGGTGGMVGGTASTTVHFAQLDDDEITAYVATGEPLHVAGAFTIDGLGGPFVAAIEGDPSTVVGVSLPLLRELVRGLGVAWHDLRTA</sequence>
<comment type="catalytic activity">
    <reaction evidence="3">
        <text>a 2'-deoxyribonucleoside 5'-triphosphate + H2O = a 2'-deoxyribonucleoside 5'-phosphate + diphosphate + H(+)</text>
        <dbReference type="Rhea" id="RHEA:44644"/>
        <dbReference type="ChEBI" id="CHEBI:15377"/>
        <dbReference type="ChEBI" id="CHEBI:15378"/>
        <dbReference type="ChEBI" id="CHEBI:33019"/>
        <dbReference type="ChEBI" id="CHEBI:61560"/>
        <dbReference type="ChEBI" id="CHEBI:65317"/>
        <dbReference type="EC" id="3.6.1.9"/>
    </reaction>
</comment>
<organism evidence="4 5">
    <name type="scientific">Ornithinibacter aureus</name>
    <dbReference type="NCBI Taxonomy" id="622664"/>
    <lineage>
        <taxon>Bacteria</taxon>
        <taxon>Bacillati</taxon>
        <taxon>Actinomycetota</taxon>
        <taxon>Actinomycetes</taxon>
        <taxon>Micrococcales</taxon>
        <taxon>Intrasporangiaceae</taxon>
        <taxon>Ornithinibacter</taxon>
    </lineage>
</organism>
<accession>A0ABP8JYB2</accession>
<dbReference type="InterPro" id="IPR029001">
    <property type="entry name" value="ITPase-like_fam"/>
</dbReference>
<keyword evidence="2 3" id="KW-0378">Hydrolase</keyword>
<evidence type="ECO:0000256" key="3">
    <source>
        <dbReference type="HAMAP-Rule" id="MF_00528"/>
    </source>
</evidence>
<comment type="caution">
    <text evidence="3">Lacks conserved residue(s) required for the propagation of feature annotation.</text>
</comment>
<evidence type="ECO:0000256" key="2">
    <source>
        <dbReference type="ARBA" id="ARBA00022801"/>
    </source>
</evidence>
<dbReference type="PANTHER" id="PTHR43213">
    <property type="entry name" value="BIFUNCTIONAL DTTP/UTP PYROPHOSPHATASE/METHYLTRANSFERASE PROTEIN-RELATED"/>
    <property type="match status" value="1"/>
</dbReference>
<dbReference type="EC" id="3.6.1.9" evidence="3"/>
<comment type="catalytic activity">
    <reaction evidence="3">
        <text>a ribonucleoside 5'-triphosphate + H2O = a ribonucleoside 5'-phosphate + diphosphate + H(+)</text>
        <dbReference type="Rhea" id="RHEA:23996"/>
        <dbReference type="ChEBI" id="CHEBI:15377"/>
        <dbReference type="ChEBI" id="CHEBI:15378"/>
        <dbReference type="ChEBI" id="CHEBI:33019"/>
        <dbReference type="ChEBI" id="CHEBI:58043"/>
        <dbReference type="ChEBI" id="CHEBI:61557"/>
        <dbReference type="EC" id="3.6.1.9"/>
    </reaction>
</comment>
<protein>
    <recommendedName>
        <fullName evidence="3">Nucleoside triphosphate pyrophosphatase</fullName>
        <ecNumber evidence="3">3.6.1.9</ecNumber>
    </recommendedName>
    <alternativeName>
        <fullName evidence="3">Nucleotide pyrophosphatase</fullName>
        <shortName evidence="3">Nucleotide PPase</shortName>
    </alternativeName>
</protein>
<comment type="function">
    <text evidence="3">Nucleoside triphosphate pyrophosphatase. May have a dual role in cell division arrest and in preventing the incorporation of modified nucleotides into cellular nucleic acids.</text>
</comment>
<comment type="caution">
    <text evidence="4">The sequence shown here is derived from an EMBL/GenBank/DDBJ whole genome shotgun (WGS) entry which is preliminary data.</text>
</comment>
<dbReference type="EMBL" id="BAABFX010000029">
    <property type="protein sequence ID" value="GAA4397991.1"/>
    <property type="molecule type" value="Genomic_DNA"/>
</dbReference>
<name>A0ABP8JYB2_9MICO</name>
<dbReference type="InterPro" id="IPR003697">
    <property type="entry name" value="Maf-like"/>
</dbReference>
<keyword evidence="5" id="KW-1185">Reference proteome</keyword>
<comment type="cofactor">
    <cofactor evidence="1 3">
        <name>a divalent metal cation</name>
        <dbReference type="ChEBI" id="CHEBI:60240"/>
    </cofactor>
</comment>
<dbReference type="Gene3D" id="3.90.950.10">
    <property type="match status" value="1"/>
</dbReference>
<dbReference type="SUPFAM" id="SSF52972">
    <property type="entry name" value="ITPase-like"/>
    <property type="match status" value="1"/>
</dbReference>
<evidence type="ECO:0000313" key="4">
    <source>
        <dbReference type="EMBL" id="GAA4397991.1"/>
    </source>
</evidence>
<dbReference type="HAMAP" id="MF_00528">
    <property type="entry name" value="Maf"/>
    <property type="match status" value="1"/>
</dbReference>
<keyword evidence="3" id="KW-0963">Cytoplasm</keyword>
<dbReference type="Pfam" id="PF02545">
    <property type="entry name" value="Maf"/>
    <property type="match status" value="1"/>
</dbReference>
<dbReference type="NCBIfam" id="TIGR00172">
    <property type="entry name" value="maf"/>
    <property type="match status" value="1"/>
</dbReference>
<keyword evidence="3" id="KW-0546">Nucleotide metabolism</keyword>
<proteinExistence type="inferred from homology"/>
<gene>
    <name evidence="4" type="ORF">GCM10023153_22460</name>
</gene>
<dbReference type="PANTHER" id="PTHR43213:SF5">
    <property type="entry name" value="BIFUNCTIONAL DTTP_UTP PYROPHOSPHATASE_METHYLTRANSFERASE PROTEIN-RELATED"/>
    <property type="match status" value="1"/>
</dbReference>
<evidence type="ECO:0000256" key="1">
    <source>
        <dbReference type="ARBA" id="ARBA00001968"/>
    </source>
</evidence>
<comment type="similarity">
    <text evidence="3">Belongs to the Maf family.</text>
</comment>
<dbReference type="PIRSF" id="PIRSF006305">
    <property type="entry name" value="Maf"/>
    <property type="match status" value="1"/>
</dbReference>
<reference evidence="5" key="1">
    <citation type="journal article" date="2019" name="Int. J. Syst. Evol. Microbiol.">
        <title>The Global Catalogue of Microorganisms (GCM) 10K type strain sequencing project: providing services to taxonomists for standard genome sequencing and annotation.</title>
        <authorList>
            <consortium name="The Broad Institute Genomics Platform"/>
            <consortium name="The Broad Institute Genome Sequencing Center for Infectious Disease"/>
            <person name="Wu L."/>
            <person name="Ma J."/>
        </authorList>
    </citation>
    <scope>NUCLEOTIDE SEQUENCE [LARGE SCALE GENOMIC DNA]</scope>
    <source>
        <strain evidence="5">JCM 17738</strain>
    </source>
</reference>
<feature type="active site" description="Proton acceptor" evidence="3">
    <location>
        <position position="94"/>
    </location>
</feature>
<comment type="subcellular location">
    <subcellularLocation>
        <location evidence="3">Cytoplasm</location>
    </subcellularLocation>
</comment>